<gene>
    <name evidence="2" type="ORF">E3P99_02234</name>
</gene>
<evidence type="ECO:0000256" key="1">
    <source>
        <dbReference type="SAM" id="Phobius"/>
    </source>
</evidence>
<dbReference type="PANTHER" id="PTHR10811">
    <property type="entry name" value="FRINGE-RELATED"/>
    <property type="match status" value="1"/>
</dbReference>
<reference evidence="2 3" key="1">
    <citation type="submission" date="2019-03" db="EMBL/GenBank/DDBJ databases">
        <title>Sequencing 23 genomes of Wallemia ichthyophaga.</title>
        <authorList>
            <person name="Gostincar C."/>
        </authorList>
    </citation>
    <scope>NUCLEOTIDE SEQUENCE [LARGE SCALE GENOMIC DNA]</scope>
    <source>
        <strain evidence="2 3">EXF-5753</strain>
    </source>
</reference>
<dbReference type="InterPro" id="IPR006740">
    <property type="entry name" value="DUF604"/>
</dbReference>
<dbReference type="Gene3D" id="3.90.550.50">
    <property type="match status" value="1"/>
</dbReference>
<keyword evidence="1" id="KW-0472">Membrane</keyword>
<evidence type="ECO:0000313" key="3">
    <source>
        <dbReference type="Proteomes" id="UP000310189"/>
    </source>
</evidence>
<keyword evidence="1" id="KW-0812">Transmembrane</keyword>
<organism evidence="2 3">
    <name type="scientific">Wallemia hederae</name>
    <dbReference type="NCBI Taxonomy" id="1540922"/>
    <lineage>
        <taxon>Eukaryota</taxon>
        <taxon>Fungi</taxon>
        <taxon>Dikarya</taxon>
        <taxon>Basidiomycota</taxon>
        <taxon>Wallemiomycotina</taxon>
        <taxon>Wallemiomycetes</taxon>
        <taxon>Wallemiales</taxon>
        <taxon>Wallemiaceae</taxon>
        <taxon>Wallemia</taxon>
    </lineage>
</organism>
<accession>A0A4T0FQI0</accession>
<feature type="transmembrane region" description="Helical" evidence="1">
    <location>
        <begin position="81"/>
        <end position="98"/>
    </location>
</feature>
<dbReference type="Proteomes" id="UP000310189">
    <property type="component" value="Unassembled WGS sequence"/>
</dbReference>
<dbReference type="Pfam" id="PF04646">
    <property type="entry name" value="DUF604"/>
    <property type="match status" value="1"/>
</dbReference>
<dbReference type="AlphaFoldDB" id="A0A4T0FQI0"/>
<comment type="caution">
    <text evidence="2">The sequence shown here is derived from an EMBL/GenBank/DDBJ whole genome shotgun (WGS) entry which is preliminary data.</text>
</comment>
<keyword evidence="1" id="KW-1133">Transmembrane helix</keyword>
<keyword evidence="3" id="KW-1185">Reference proteome</keyword>
<evidence type="ECO:0008006" key="4">
    <source>
        <dbReference type="Google" id="ProtNLM"/>
    </source>
</evidence>
<evidence type="ECO:0000313" key="2">
    <source>
        <dbReference type="EMBL" id="TIA89106.1"/>
    </source>
</evidence>
<protein>
    <recommendedName>
        <fullName evidence="4">Glycosyltransferase family 31 protein</fullName>
    </recommendedName>
</protein>
<name>A0A4T0FQI0_9BASI</name>
<dbReference type="OrthoDB" id="2187549at2759"/>
<sequence length="610" mass="69742">MKLLQLRKAAERAEYVYNTPIIYLYNCYEFYKIFPLSLSKMVLASRLRAQHHQTEMGISLPSPATLKTPKGFGNVKRMRKLRLLVAVLVVSISGYLLINHQIQTVGLPASIYRVRMGIIAPQLSRWEEETSQFNKLPLYDDSLLTPPGIKTPIIQPPDNQNPFTKALPSIPVNDIQVYPRLPSLPPNVPELSNILFAMTTTPKRAKEYSQLWSHFLTGDAKCLVVLPPSEASDQHSLESFLRFERGLNCSVRTSNISIYENRMLALPGQAIDFAPNVDWVVVGDDDTTFVDIRLVQRMLAKYDPRQDWFIGGNSESARQANGFGLQAFGGAGIFISNPLARQIHDNYDQCVEQFKDDFGGDGKLSKCAAVAAGKDIKNTVTHERGLHQFDIPGNAEGFFQSGQPFISLHHLINGWSDIIPSYFPKYMSDDWAAIKIILRAAKFLGGDNMFKRYAFDGGRTLMTLGHSIIVFRETLTPEHYKNIEQTWWSFDHGFIDELPTRSHNKRSYEYFIKDIYPVSIDTMTVSGYTEEPPSHWTDLTDDEKDFALQQASTVMFVYEEWYRKRTLKMVWDETRSDVDLKGDGLWFGQDWLDREAEHLQYKFQNVSSHF</sequence>
<dbReference type="EMBL" id="SPNW01000030">
    <property type="protein sequence ID" value="TIA89106.1"/>
    <property type="molecule type" value="Genomic_DNA"/>
</dbReference>
<proteinExistence type="predicted"/>